<dbReference type="AlphaFoldDB" id="A0A6A4HIV2"/>
<sequence length="131" mass="14540">MELPQATQTKLLYLRTSECHIPPSPSQKSSPGDYPFTDPLGQKSEYEWWSESALHPKAQTLAFLAVRPLQSGNKSNKPDNGKENEEGDDDQVMPIDLLDVAEATEKPQNDGPHIPDLVWDNGIDLDNSLQA</sequence>
<feature type="region of interest" description="Disordered" evidence="1">
    <location>
        <begin position="66"/>
        <end position="131"/>
    </location>
</feature>
<gene>
    <name evidence="2" type="ORF">BT96DRAFT_940427</name>
</gene>
<dbReference type="EMBL" id="ML769488">
    <property type="protein sequence ID" value="KAE9398016.1"/>
    <property type="molecule type" value="Genomic_DNA"/>
</dbReference>
<accession>A0A6A4HIV2</accession>
<dbReference type="OrthoDB" id="4951847at2759"/>
<evidence type="ECO:0000313" key="2">
    <source>
        <dbReference type="EMBL" id="KAE9398016.1"/>
    </source>
</evidence>
<evidence type="ECO:0000313" key="3">
    <source>
        <dbReference type="Proteomes" id="UP000799118"/>
    </source>
</evidence>
<keyword evidence="3" id="KW-1185">Reference proteome</keyword>
<evidence type="ECO:0000256" key="1">
    <source>
        <dbReference type="SAM" id="MobiDB-lite"/>
    </source>
</evidence>
<feature type="region of interest" description="Disordered" evidence="1">
    <location>
        <begin position="16"/>
        <end position="41"/>
    </location>
</feature>
<proteinExistence type="predicted"/>
<organism evidence="2 3">
    <name type="scientific">Gymnopus androsaceus JB14</name>
    <dbReference type="NCBI Taxonomy" id="1447944"/>
    <lineage>
        <taxon>Eukaryota</taxon>
        <taxon>Fungi</taxon>
        <taxon>Dikarya</taxon>
        <taxon>Basidiomycota</taxon>
        <taxon>Agaricomycotina</taxon>
        <taxon>Agaricomycetes</taxon>
        <taxon>Agaricomycetidae</taxon>
        <taxon>Agaricales</taxon>
        <taxon>Marasmiineae</taxon>
        <taxon>Omphalotaceae</taxon>
        <taxon>Gymnopus</taxon>
    </lineage>
</organism>
<protein>
    <submittedName>
        <fullName evidence="2">Uncharacterized protein</fullName>
    </submittedName>
</protein>
<reference evidence="2" key="1">
    <citation type="journal article" date="2019" name="Environ. Microbiol.">
        <title>Fungal ecological strategies reflected in gene transcription - a case study of two litter decomposers.</title>
        <authorList>
            <person name="Barbi F."/>
            <person name="Kohler A."/>
            <person name="Barry K."/>
            <person name="Baskaran P."/>
            <person name="Daum C."/>
            <person name="Fauchery L."/>
            <person name="Ihrmark K."/>
            <person name="Kuo A."/>
            <person name="LaButti K."/>
            <person name="Lipzen A."/>
            <person name="Morin E."/>
            <person name="Grigoriev I.V."/>
            <person name="Henrissat B."/>
            <person name="Lindahl B."/>
            <person name="Martin F."/>
        </authorList>
    </citation>
    <scope>NUCLEOTIDE SEQUENCE</scope>
    <source>
        <strain evidence="2">JB14</strain>
    </source>
</reference>
<name>A0A6A4HIV2_9AGAR</name>
<dbReference type="Proteomes" id="UP000799118">
    <property type="component" value="Unassembled WGS sequence"/>
</dbReference>